<feature type="compositionally biased region" description="Basic and acidic residues" evidence="1">
    <location>
        <begin position="13"/>
        <end position="23"/>
    </location>
</feature>
<accession>A0A1H7N456</accession>
<dbReference type="InterPro" id="IPR021254">
    <property type="entry name" value="DUF2806"/>
</dbReference>
<proteinExistence type="predicted"/>
<dbReference type="NCBIfam" id="TIGR03899">
    <property type="entry name" value="TIGR03899 family protein"/>
    <property type="match status" value="1"/>
</dbReference>
<dbReference type="AlphaFoldDB" id="A0A1H7N456"/>
<reference evidence="3" key="1">
    <citation type="submission" date="2016-10" db="EMBL/GenBank/DDBJ databases">
        <authorList>
            <person name="Varghese N."/>
            <person name="Submissions S."/>
        </authorList>
    </citation>
    <scope>NUCLEOTIDE SEQUENCE [LARGE SCALE GENOMIC DNA]</scope>
    <source>
        <strain evidence="3">CGMCC 1.9127</strain>
    </source>
</reference>
<dbReference type="Proteomes" id="UP000199297">
    <property type="component" value="Unassembled WGS sequence"/>
</dbReference>
<gene>
    <name evidence="2" type="ORF">SAMN05216262_1077</name>
</gene>
<name>A0A1H7N456_9GAMM</name>
<dbReference type="Pfam" id="PF10987">
    <property type="entry name" value="DUF2806"/>
    <property type="match status" value="1"/>
</dbReference>
<sequence>MVASSDESVSKSQDIEPEKNSVIIEHEQQIETAKSAKSSIANTSPQKQLLALAKKYSLDAAFLPEPKQAPLEDRCFRRKKLTELRQQQNIEAIMLKAVQYCSDGTIADRADQDWFSHFVSLAEGISNKTMQSLWAKILAGEIAQPGSFSLKTLKTFKNMSINEAKLLAKACSLAIADTRKKNIWLLSGAYQPPKLFNFFNRQRQQRLDLNQAGLSYADILSLADNHLLFAQETESHALAKGEKIHFNYNGKQLSFVAKKADCILTFYKFTAIGTELAHLVSDNADDSFLTAIKNDLAENFTING</sequence>
<feature type="compositionally biased region" description="Polar residues" evidence="1">
    <location>
        <begin position="1"/>
        <end position="12"/>
    </location>
</feature>
<feature type="region of interest" description="Disordered" evidence="1">
    <location>
        <begin position="1"/>
        <end position="23"/>
    </location>
</feature>
<evidence type="ECO:0000313" key="2">
    <source>
        <dbReference type="EMBL" id="SEL17647.1"/>
    </source>
</evidence>
<protein>
    <submittedName>
        <fullName evidence="2">TIGR03899 family protein</fullName>
    </submittedName>
</protein>
<evidence type="ECO:0000256" key="1">
    <source>
        <dbReference type="SAM" id="MobiDB-lite"/>
    </source>
</evidence>
<keyword evidence="3" id="KW-1185">Reference proteome</keyword>
<dbReference type="EMBL" id="FOBI01000007">
    <property type="protein sequence ID" value="SEL17647.1"/>
    <property type="molecule type" value="Genomic_DNA"/>
</dbReference>
<evidence type="ECO:0000313" key="3">
    <source>
        <dbReference type="Proteomes" id="UP000199297"/>
    </source>
</evidence>
<dbReference type="STRING" id="641665.GCA_002104455_03455"/>
<organism evidence="2 3">
    <name type="scientific">Colwellia chukchiensis</name>
    <dbReference type="NCBI Taxonomy" id="641665"/>
    <lineage>
        <taxon>Bacteria</taxon>
        <taxon>Pseudomonadati</taxon>
        <taxon>Pseudomonadota</taxon>
        <taxon>Gammaproteobacteria</taxon>
        <taxon>Alteromonadales</taxon>
        <taxon>Colwelliaceae</taxon>
        <taxon>Colwellia</taxon>
    </lineage>
</organism>